<gene>
    <name evidence="2" type="ORF">E4031_01500</name>
</gene>
<proteinExistence type="predicted"/>
<dbReference type="Proteomes" id="UP000297725">
    <property type="component" value="Unassembled WGS sequence"/>
</dbReference>
<accession>A0AAJ5EHA7</accession>
<name>A0AAJ5EHA7_9ENTE</name>
<dbReference type="RefSeq" id="WP_135253563.1">
    <property type="nucleotide sequence ID" value="NZ_SRHU01000007.1"/>
</dbReference>
<sequence length="106" mass="11898">MSEKMGIGSLRINKTTRPLSVEPELNKTEDKTLPTDTLLNSKQTTSKSLAKSIRISSETHTAISTIATIEDKKIYEVIEDMVNSYIQSMPSPSRKIIRDSIKMKNI</sequence>
<reference evidence="2 3" key="1">
    <citation type="submission" date="2019-03" db="EMBL/GenBank/DDBJ databases">
        <title>Vagococcus sp. was isolated fron gut of Carduelis flavirostris.</title>
        <authorList>
            <person name="Ge Y."/>
        </authorList>
    </citation>
    <scope>NUCLEOTIDE SEQUENCE [LARGE SCALE GENOMIC DNA]</scope>
    <source>
        <strain evidence="2 3">CF-210</strain>
    </source>
</reference>
<evidence type="ECO:0000256" key="1">
    <source>
        <dbReference type="SAM" id="MobiDB-lite"/>
    </source>
</evidence>
<evidence type="ECO:0000313" key="3">
    <source>
        <dbReference type="Proteomes" id="UP000297725"/>
    </source>
</evidence>
<comment type="caution">
    <text evidence="2">The sequence shown here is derived from an EMBL/GenBank/DDBJ whole genome shotgun (WGS) entry which is preliminary data.</text>
</comment>
<protein>
    <submittedName>
        <fullName evidence="2">Uncharacterized protein</fullName>
    </submittedName>
</protein>
<feature type="region of interest" description="Disordered" evidence="1">
    <location>
        <begin position="1"/>
        <end position="31"/>
    </location>
</feature>
<dbReference type="EMBL" id="SRHU01000007">
    <property type="protein sequence ID" value="TFZ42937.1"/>
    <property type="molecule type" value="Genomic_DNA"/>
</dbReference>
<dbReference type="AlphaFoldDB" id="A0AAJ5EHA7"/>
<organism evidence="2 3">
    <name type="scientific">Vagococcus xieshaowenii</name>
    <dbReference type="NCBI Taxonomy" id="2562451"/>
    <lineage>
        <taxon>Bacteria</taxon>
        <taxon>Bacillati</taxon>
        <taxon>Bacillota</taxon>
        <taxon>Bacilli</taxon>
        <taxon>Lactobacillales</taxon>
        <taxon>Enterococcaceae</taxon>
        <taxon>Vagococcus</taxon>
    </lineage>
</organism>
<evidence type="ECO:0000313" key="2">
    <source>
        <dbReference type="EMBL" id="TFZ42937.1"/>
    </source>
</evidence>